<sequence>MMIGYFDMSGYKRRKKNTRIPRKVYVIVCEGKKTERIYFEKYRTRYSNLSIETPDSKYTDPKNLIKFAKQYEENLTFDNGDTIWCVFDCDENENDDLAKACKIAGKDINISFSNPNFELWFLLHFELYVTKIERSEVIQKLKKYIPQYKKNMNIYDLLKDKRPQAISNARKLIKKHKKDGIKQISVESNPSTQVYSIVEEILKNTEEWN</sequence>
<accession>A0A848DAX5</accession>
<comment type="caution">
    <text evidence="1">The sequence shown here is derived from an EMBL/GenBank/DDBJ whole genome shotgun (WGS) entry which is preliminary data.</text>
</comment>
<dbReference type="InterPro" id="IPR025591">
    <property type="entry name" value="RloB"/>
</dbReference>
<dbReference type="Pfam" id="PF13707">
    <property type="entry name" value="RloB"/>
    <property type="match status" value="1"/>
</dbReference>
<evidence type="ECO:0000313" key="1">
    <source>
        <dbReference type="EMBL" id="NMG83437.1"/>
    </source>
</evidence>
<organism evidence="1 2">
    <name type="scientific">Candidatus Ethanoperedens thermophilum</name>
    <dbReference type="NCBI Taxonomy" id="2766897"/>
    <lineage>
        <taxon>Archaea</taxon>
        <taxon>Methanobacteriati</taxon>
        <taxon>Methanobacteriota</taxon>
        <taxon>Stenosarchaea group</taxon>
        <taxon>Methanomicrobia</taxon>
        <taxon>Methanosarcinales</taxon>
        <taxon>Methanosarcinales incertae sedis</taxon>
        <taxon>GOM Arc I cluster</taxon>
        <taxon>Candidatus Ethanoperedens</taxon>
    </lineage>
</organism>
<dbReference type="AlphaFoldDB" id="A0A848DAX5"/>
<dbReference type="Proteomes" id="UP000606580">
    <property type="component" value="Unassembled WGS sequence"/>
</dbReference>
<gene>
    <name evidence="1" type="ORF">GIS02_04440</name>
</gene>
<dbReference type="EMBL" id="WNEG01000082">
    <property type="protein sequence ID" value="NMG83437.1"/>
    <property type="molecule type" value="Genomic_DNA"/>
</dbReference>
<protein>
    <recommendedName>
        <fullName evidence="3">RloB-like protein</fullName>
    </recommendedName>
</protein>
<reference evidence="1" key="1">
    <citation type="journal article" date="2020" name="MBio">
        <title>'Candidatus Ethanoperedens,' a Thermophilic Genus of Archaea Mediating the Anaerobic Oxidation of Ethane.</title>
        <authorList>
            <person name="Hahn C.J."/>
            <person name="Laso-Perez R."/>
            <person name="Vulcano F."/>
            <person name="Vaziourakis K.M."/>
            <person name="Stokke R."/>
            <person name="Steen I.H."/>
            <person name="Teske A."/>
            <person name="Boetius A."/>
            <person name="Liebeke M."/>
            <person name="Amann R."/>
            <person name="Knittel K."/>
            <person name="Wegener G."/>
        </authorList>
    </citation>
    <scope>NUCLEOTIDE SEQUENCE</scope>
    <source>
        <strain evidence="1">GoM-Arc1-LC-WB58</strain>
    </source>
</reference>
<proteinExistence type="predicted"/>
<evidence type="ECO:0000313" key="2">
    <source>
        <dbReference type="Proteomes" id="UP000606580"/>
    </source>
</evidence>
<name>A0A848DAX5_9EURY</name>
<evidence type="ECO:0008006" key="3">
    <source>
        <dbReference type="Google" id="ProtNLM"/>
    </source>
</evidence>